<name>A0AAI9DAQ2_PROST</name>
<dbReference type="EMBL" id="ABMABF030000003">
    <property type="protein sequence ID" value="EMJ5133516.1"/>
    <property type="molecule type" value="Genomic_DNA"/>
</dbReference>
<evidence type="ECO:0000259" key="1">
    <source>
        <dbReference type="Pfam" id="PF12920"/>
    </source>
</evidence>
<dbReference type="InterPro" id="IPR024769">
    <property type="entry name" value="TcdA/TcdB_pore_forming"/>
</dbReference>
<protein>
    <recommendedName>
        <fullName evidence="1">TcdA/TcdB toxin pore forming domain-containing protein</fullName>
    </recommendedName>
</protein>
<dbReference type="CDD" id="cd20495">
    <property type="entry name" value="C58_PaToxP-like"/>
    <property type="match status" value="1"/>
</dbReference>
<dbReference type="Pfam" id="PF12920">
    <property type="entry name" value="TcdA_TcdB_pore"/>
    <property type="match status" value="1"/>
</dbReference>
<evidence type="ECO:0000313" key="2">
    <source>
        <dbReference type="EMBL" id="EMJ5133516.1"/>
    </source>
</evidence>
<comment type="caution">
    <text evidence="2">The sequence shown here is derived from an EMBL/GenBank/DDBJ whole genome shotgun (WGS) entry which is preliminary data.</text>
</comment>
<reference evidence="2" key="1">
    <citation type="submission" date="2024-02" db="EMBL/GenBank/DDBJ databases">
        <authorList>
            <consortium name="Clinical and Environmental Microbiology Branch: Whole genome sequencing antimicrobial resistance pathogens in the healthcare setting"/>
        </authorList>
    </citation>
    <scope>NUCLEOTIDE SEQUENCE</scope>
    <source>
        <strain evidence="2">2021GO-0154</strain>
    </source>
</reference>
<organism evidence="2">
    <name type="scientific">Providencia stuartii</name>
    <dbReference type="NCBI Taxonomy" id="588"/>
    <lineage>
        <taxon>Bacteria</taxon>
        <taxon>Pseudomonadati</taxon>
        <taxon>Pseudomonadota</taxon>
        <taxon>Gammaproteobacteria</taxon>
        <taxon>Enterobacterales</taxon>
        <taxon>Morganellaceae</taxon>
        <taxon>Providencia</taxon>
    </lineage>
</organism>
<sequence length="2006" mass="228742">MKDSFYDFFLINDLVNCSESQGGTVKHSNGQWIKNGGASHDIALFIQDPVLFTSRNVIGCDNISNRSSLPTRGRVKFIKTVANNYLIEYVYSNEQNNRISTLGAYFLGYNGANQAITSPSYIDIPITAVDEKFLFTGTLSGCSIIVTKLNETTYRVFHDGRVNSSILYDNVVMAFDFIDYQVPGTDEGLAAVYMRYTEDKWQLLLQRQEYRVINEQVLSALRDDMGSISAYVAEPERFIEGQFSEYSRQKFIFYREDIHQKLKEIGSQFHIEIDSVTDGTYSRHEFSLSHPAILPWITLRNKIKESVDLEMQFVINKLTDLHIELNELNHHEVITRADESRREEIKELIKIQTNIKEFYRRKYINILNEVVSTERSWLWLQIKYHEGSNTVIQLGDEAIQGGRNNRLSNESINQRYLSAIIEHKKMKNPQFDEGKQHYTQTAINGFSDEMSSLQMKKLYVTSELNAKERGALSVYIEEKTTAEYTFHVLNNVSKMNDFFQKMGCIKYRSAPQDFYLPLMGEKLGGRCYPLVRAMSVALATHGQENADILLNRMFIAAASPQERSSILLKDALANLHSSTDAAQVSVSLDWLNLNQIQAVLEKSTSTKMYALNSATHSMLLGKTVKEGDTFYHFYDPNFGLFTFDKSQKIFTALKEFMTSKGMASFYSANGTGSKPEFKLVEMEYQYMAEVPVGSGLVVSDLIHYGELDDIVEQRRLTNQVVENQESLTTDMNLRSSLSLLTAEQWADKLNNAFNQLIRINDLNEEWLPIFESIQEIDEEKYHIEFIHQDGLRKKRTVETNDPIFLDFREYMNVNIDKLSEHYSFNDDGLFHESCSGEIAHVNGLNAAQSIQVLIQWIANKNRQEITDNPPSNLVTALKMHSYVNYIMMTKGALDDSIKVTELIYSLWRTSLSVVKVPINNFVLSLANIANEGVGTVLQGAMVGLDIYELANAQNEAQRAVFGTQLAFDATILGTEAAATYAGVAGLTGVSIVLAGAGEILGGLSIGVTGLVQAFSGVAEYAKAVGVYFHYLDLAYQGDGFNYIQEKSLLNPILGGVFKKIDLRAGQIEFDSQYIYRTSEHSSGGGRHNYIFWVGNFPHVITNKEQALNIREKIGYVEPSRFLMNNDAEMIVLPATPKSYINYTYNLLPGATTRNDLGFDVIRRIENTDQFDYDFYIWPSENIITRLFQEYVYTPIDVLLCHYSKHLIVPKIPSEFYDKLHYQIIGDSGEYQISINHGCKIKLSDDSVDKTSCWIIDTSLLDEDAYEVQLFEDYIKISDIIIDIDPSAHTNIIKLVNKKHEIHAIDFINKTVSIVSEDGQQWVGKASSIKQHLDEEMEKHQSRGGFVQINNYQYQEKNVGTAYYDVTLKRIIFTNSTNEENQSAILVGFFEENAYFYSKQKHTLWMVDIKTGVVKLYFDIPHLLGYSARIIRAWDDNQEPYIYVEQRIDDNAIKITYKIINNKLLLLGIENNTILINELKNTPTHLQSSGLQSFLQHDYLVYGNHIRPILNDVSEHMKLDLNETVMITGVDSEGFLKRFWLRIHNQTLIKPNLEALRGPYDMQTGRSLWRMPEDLILIGNFLDENGGEIFFFYSRQEGVIFRQEGLGQDIFNPHIPTAKVLGVRFIKNILHWQGNLVAVGHNGVLTQINIDGSFQIVAFNEKWFKDNLYWVGALYELEENYLPITLIGLKTINGNRLLPAWYYNKSVILIHSLEIENTEVLQFLGANLNRSGAIIFDTQSGKLYHQDPLDDSTLRNAFIYDKLNIDLNQIPASIRLYSNMTFKRIVKVDTGLMMLSESNELIYHPMLEGGIGSALILRGSKNNDTFLPPYIKEVTTLILDGSEGSDVYQFSQESWQHYQTIIIDNHAVDQQLDEIVLPIKECLNSVFAHRQGNDLIISDYSNATLLILREVYNAKAELSRHAVIKMDEMSSIINVGSLAEKISESHGLTNLRRYLDEQSHQEANASLLTEHISQAKQMNDFSSWQQVSGLLDIIHLDSRLVGMNKHE</sequence>
<gene>
    <name evidence="2" type="ORF">RG298_001200</name>
</gene>
<proteinExistence type="predicted"/>
<feature type="domain" description="TcdA/TcdB toxin pore forming" evidence="1">
    <location>
        <begin position="747"/>
        <end position="1407"/>
    </location>
</feature>
<accession>A0AAI9DAQ2</accession>